<gene>
    <name evidence="2" type="ORF">BKA19_0458</name>
</gene>
<keyword evidence="2" id="KW-0808">Transferase</keyword>
<evidence type="ECO:0000313" key="2">
    <source>
        <dbReference type="EMBL" id="RZU30829.1"/>
    </source>
</evidence>
<dbReference type="EMBL" id="SHKV01000001">
    <property type="protein sequence ID" value="RZU30829.1"/>
    <property type="molecule type" value="Genomic_DNA"/>
</dbReference>
<evidence type="ECO:0000313" key="3">
    <source>
        <dbReference type="Proteomes" id="UP000292507"/>
    </source>
</evidence>
<accession>A0A4Q7Y4Q4</accession>
<name>A0A4Q7Y4Q4_9ACTN</name>
<dbReference type="Pfam" id="PF08241">
    <property type="entry name" value="Methyltransf_11"/>
    <property type="match status" value="1"/>
</dbReference>
<protein>
    <submittedName>
        <fullName evidence="2">Trans-aconitate 2-methyltransferase</fullName>
    </submittedName>
</protein>
<keyword evidence="2" id="KW-0489">Methyltransferase</keyword>
<dbReference type="GO" id="GO:0008757">
    <property type="term" value="F:S-adenosylmethionine-dependent methyltransferase activity"/>
    <property type="evidence" value="ECO:0007669"/>
    <property type="project" value="InterPro"/>
</dbReference>
<comment type="caution">
    <text evidence="2">The sequence shown here is derived from an EMBL/GenBank/DDBJ whole genome shotgun (WGS) entry which is preliminary data.</text>
</comment>
<feature type="domain" description="Methyltransferase type 11" evidence="1">
    <location>
        <begin position="28"/>
        <end position="124"/>
    </location>
</feature>
<dbReference type="Proteomes" id="UP000292507">
    <property type="component" value="Unassembled WGS sequence"/>
</dbReference>
<dbReference type="Gene3D" id="3.40.50.150">
    <property type="entry name" value="Vaccinia Virus protein VP39"/>
    <property type="match status" value="1"/>
</dbReference>
<dbReference type="RefSeq" id="WP_158657500.1">
    <property type="nucleotide sequence ID" value="NZ_POQT01000004.1"/>
</dbReference>
<dbReference type="PANTHER" id="PTHR43861">
    <property type="entry name" value="TRANS-ACONITATE 2-METHYLTRANSFERASE-RELATED"/>
    <property type="match status" value="1"/>
</dbReference>
<evidence type="ECO:0000259" key="1">
    <source>
        <dbReference type="Pfam" id="PF08241"/>
    </source>
</evidence>
<keyword evidence="3" id="KW-1185">Reference proteome</keyword>
<dbReference type="PANTHER" id="PTHR43861:SF1">
    <property type="entry name" value="TRANS-ACONITATE 2-METHYLTRANSFERASE"/>
    <property type="match status" value="1"/>
</dbReference>
<dbReference type="AlphaFoldDB" id="A0A4Q7Y4Q4"/>
<sequence>MTYDTVADPQARWGADVLLRVAGGRRALDAGCGSGRVTEQLLDKFPDLTVVGVDRSAAMLSAAQDRLARFGDRVTLVQADLSAPLPDVGLFDLVFSTATFHWVRDHGRLFQRLARVLEMGGRLVAQWGGRGNIDSVVNAMRDLGLDSSYWHFADPTETAEHLREAGFTDIAVWCHADPATFATRAELERFLESVVLFEALAGMPDERRRDLIARVADRLGALSIDYVRLNAMAVRG</sequence>
<dbReference type="SUPFAM" id="SSF53335">
    <property type="entry name" value="S-adenosyl-L-methionine-dependent methyltransferases"/>
    <property type="match status" value="1"/>
</dbReference>
<dbReference type="CDD" id="cd02440">
    <property type="entry name" value="AdoMet_MTases"/>
    <property type="match status" value="1"/>
</dbReference>
<dbReference type="InterPro" id="IPR013216">
    <property type="entry name" value="Methyltransf_11"/>
</dbReference>
<dbReference type="InterPro" id="IPR029063">
    <property type="entry name" value="SAM-dependent_MTases_sf"/>
</dbReference>
<organism evidence="2 3">
    <name type="scientific">Blastococcus saxobsidens</name>
    <dbReference type="NCBI Taxonomy" id="138336"/>
    <lineage>
        <taxon>Bacteria</taxon>
        <taxon>Bacillati</taxon>
        <taxon>Actinomycetota</taxon>
        <taxon>Actinomycetes</taxon>
        <taxon>Geodermatophilales</taxon>
        <taxon>Geodermatophilaceae</taxon>
        <taxon>Blastococcus</taxon>
    </lineage>
</organism>
<proteinExistence type="predicted"/>
<reference evidence="2 3" key="1">
    <citation type="submission" date="2019-02" db="EMBL/GenBank/DDBJ databases">
        <title>Sequencing the genomes of 1000 actinobacteria strains.</title>
        <authorList>
            <person name="Klenk H.-P."/>
        </authorList>
    </citation>
    <scope>NUCLEOTIDE SEQUENCE [LARGE SCALE GENOMIC DNA]</scope>
    <source>
        <strain evidence="2 3">DSM 44509</strain>
    </source>
</reference>
<dbReference type="GO" id="GO:0032259">
    <property type="term" value="P:methylation"/>
    <property type="evidence" value="ECO:0007669"/>
    <property type="project" value="UniProtKB-KW"/>
</dbReference>